<feature type="non-terminal residue" evidence="2">
    <location>
        <position position="54"/>
    </location>
</feature>
<dbReference type="InParanoid" id="A0A0D0AIB2"/>
<reference evidence="2 3" key="1">
    <citation type="submission" date="2014-04" db="EMBL/GenBank/DDBJ databases">
        <authorList>
            <consortium name="DOE Joint Genome Institute"/>
            <person name="Kuo A."/>
            <person name="Ruytinx J."/>
            <person name="Rineau F."/>
            <person name="Colpaert J."/>
            <person name="Kohler A."/>
            <person name="Nagy L.G."/>
            <person name="Floudas D."/>
            <person name="Copeland A."/>
            <person name="Barry K.W."/>
            <person name="Cichocki N."/>
            <person name="Veneault-Fourrey C."/>
            <person name="LaButti K."/>
            <person name="Lindquist E.A."/>
            <person name="Lipzen A."/>
            <person name="Lundell T."/>
            <person name="Morin E."/>
            <person name="Murat C."/>
            <person name="Sun H."/>
            <person name="Tunlid A."/>
            <person name="Henrissat B."/>
            <person name="Grigoriev I.V."/>
            <person name="Hibbett D.S."/>
            <person name="Martin F."/>
            <person name="Nordberg H.P."/>
            <person name="Cantor M.N."/>
            <person name="Hua S.X."/>
        </authorList>
    </citation>
    <scope>NUCLEOTIDE SEQUENCE [LARGE SCALE GENOMIC DNA]</scope>
    <source>
        <strain evidence="2 3">UH-Slu-Lm8-n1</strain>
    </source>
</reference>
<keyword evidence="1" id="KW-0812">Transmembrane</keyword>
<keyword evidence="1" id="KW-0472">Membrane</keyword>
<protein>
    <submittedName>
        <fullName evidence="2">Uncharacterized protein</fullName>
    </submittedName>
</protein>
<sequence>MSSLIKPLLRNVVAVHLSIALLRWKGYIDTVWLGLGWSGTSSIALFVLLGFTRP</sequence>
<feature type="transmembrane region" description="Helical" evidence="1">
    <location>
        <begin position="30"/>
        <end position="51"/>
    </location>
</feature>
<keyword evidence="3" id="KW-1185">Reference proteome</keyword>
<accession>A0A0D0AIB2</accession>
<keyword evidence="1" id="KW-1133">Transmembrane helix</keyword>
<evidence type="ECO:0000256" key="1">
    <source>
        <dbReference type="SAM" id="Phobius"/>
    </source>
</evidence>
<name>A0A0D0AIB2_9AGAM</name>
<proteinExistence type="predicted"/>
<dbReference type="EMBL" id="KN835264">
    <property type="protein sequence ID" value="KIK41591.1"/>
    <property type="molecule type" value="Genomic_DNA"/>
</dbReference>
<gene>
    <name evidence="2" type="ORF">CY34DRAFT_805885</name>
</gene>
<dbReference type="HOGENOM" id="CLU_3056274_0_0_1"/>
<reference evidence="3" key="2">
    <citation type="submission" date="2015-01" db="EMBL/GenBank/DDBJ databases">
        <title>Evolutionary Origins and Diversification of the Mycorrhizal Mutualists.</title>
        <authorList>
            <consortium name="DOE Joint Genome Institute"/>
            <consortium name="Mycorrhizal Genomics Consortium"/>
            <person name="Kohler A."/>
            <person name="Kuo A."/>
            <person name="Nagy L.G."/>
            <person name="Floudas D."/>
            <person name="Copeland A."/>
            <person name="Barry K.W."/>
            <person name="Cichocki N."/>
            <person name="Veneault-Fourrey C."/>
            <person name="LaButti K."/>
            <person name="Lindquist E.A."/>
            <person name="Lipzen A."/>
            <person name="Lundell T."/>
            <person name="Morin E."/>
            <person name="Murat C."/>
            <person name="Riley R."/>
            <person name="Ohm R."/>
            <person name="Sun H."/>
            <person name="Tunlid A."/>
            <person name="Henrissat B."/>
            <person name="Grigoriev I.V."/>
            <person name="Hibbett D.S."/>
            <person name="Martin F."/>
        </authorList>
    </citation>
    <scope>NUCLEOTIDE SEQUENCE [LARGE SCALE GENOMIC DNA]</scope>
    <source>
        <strain evidence="3">UH-Slu-Lm8-n1</strain>
    </source>
</reference>
<evidence type="ECO:0000313" key="3">
    <source>
        <dbReference type="Proteomes" id="UP000054485"/>
    </source>
</evidence>
<evidence type="ECO:0000313" key="2">
    <source>
        <dbReference type="EMBL" id="KIK41591.1"/>
    </source>
</evidence>
<organism evidence="2 3">
    <name type="scientific">Suillus luteus UH-Slu-Lm8-n1</name>
    <dbReference type="NCBI Taxonomy" id="930992"/>
    <lineage>
        <taxon>Eukaryota</taxon>
        <taxon>Fungi</taxon>
        <taxon>Dikarya</taxon>
        <taxon>Basidiomycota</taxon>
        <taxon>Agaricomycotina</taxon>
        <taxon>Agaricomycetes</taxon>
        <taxon>Agaricomycetidae</taxon>
        <taxon>Boletales</taxon>
        <taxon>Suillineae</taxon>
        <taxon>Suillaceae</taxon>
        <taxon>Suillus</taxon>
    </lineage>
</organism>
<dbReference type="Proteomes" id="UP000054485">
    <property type="component" value="Unassembled WGS sequence"/>
</dbReference>
<dbReference type="AlphaFoldDB" id="A0A0D0AIB2"/>